<evidence type="ECO:0000256" key="1">
    <source>
        <dbReference type="SAM" id="MobiDB-lite"/>
    </source>
</evidence>
<evidence type="ECO:0000259" key="2">
    <source>
        <dbReference type="PROSITE" id="PS50965"/>
    </source>
</evidence>
<feature type="compositionally biased region" description="Basic and acidic residues" evidence="1">
    <location>
        <begin position="69"/>
        <end position="80"/>
    </location>
</feature>
<proteinExistence type="predicted"/>
<protein>
    <submittedName>
        <fullName evidence="3">Nuclease-related domain-containing protein</fullName>
    </submittedName>
</protein>
<gene>
    <name evidence="3" type="ORF">ACFPGP_22270</name>
</gene>
<reference evidence="4" key="1">
    <citation type="journal article" date="2019" name="Int. J. Syst. Evol. Microbiol.">
        <title>The Global Catalogue of Microorganisms (GCM) 10K type strain sequencing project: providing services to taxonomists for standard genome sequencing and annotation.</title>
        <authorList>
            <consortium name="The Broad Institute Genomics Platform"/>
            <consortium name="The Broad Institute Genome Sequencing Center for Infectious Disease"/>
            <person name="Wu L."/>
            <person name="Ma J."/>
        </authorList>
    </citation>
    <scope>NUCLEOTIDE SEQUENCE [LARGE SCALE GENOMIC DNA]</scope>
    <source>
        <strain evidence="4">DFY41</strain>
    </source>
</reference>
<dbReference type="PROSITE" id="PS50965">
    <property type="entry name" value="NERD"/>
    <property type="match status" value="1"/>
</dbReference>
<organism evidence="3 4">
    <name type="scientific">Nocardioides taihuensis</name>
    <dbReference type="NCBI Taxonomy" id="1835606"/>
    <lineage>
        <taxon>Bacteria</taxon>
        <taxon>Bacillati</taxon>
        <taxon>Actinomycetota</taxon>
        <taxon>Actinomycetes</taxon>
        <taxon>Propionibacteriales</taxon>
        <taxon>Nocardioidaceae</taxon>
        <taxon>Nocardioides</taxon>
    </lineage>
</organism>
<keyword evidence="4" id="KW-1185">Reference proteome</keyword>
<evidence type="ECO:0000313" key="3">
    <source>
        <dbReference type="EMBL" id="MFC5179418.1"/>
    </source>
</evidence>
<dbReference type="RefSeq" id="WP_378593526.1">
    <property type="nucleotide sequence ID" value="NZ_JBHSKD010000027.1"/>
</dbReference>
<comment type="caution">
    <text evidence="3">The sequence shown here is derived from an EMBL/GenBank/DDBJ whole genome shotgun (WGS) entry which is preliminary data.</text>
</comment>
<dbReference type="Pfam" id="PF08378">
    <property type="entry name" value="NERD"/>
    <property type="match status" value="1"/>
</dbReference>
<dbReference type="EMBL" id="JBHSKD010000027">
    <property type="protein sequence ID" value="MFC5179418.1"/>
    <property type="molecule type" value="Genomic_DNA"/>
</dbReference>
<feature type="domain" description="NERD" evidence="2">
    <location>
        <begin position="110"/>
        <end position="227"/>
    </location>
</feature>
<dbReference type="InterPro" id="IPR011528">
    <property type="entry name" value="NERD"/>
</dbReference>
<sequence>MGDSVPDEKRMRLKYTGNCRGCEHELPAGAEAIHERGNKTVRCLEHPHETVTDAEQPEVLHPGVPGASARREFERRHQRREREIRTKHPRLGGLIHALSEAPQSIVAWDTGAVGEERLGRRLNQLASDKLLVLHDRRIPGSRANIDHIAITPSGVYVIDAKRYRGRPAVESNSAFSDLEPRSSSWADMDEILVAAAGRACGEASGSGVGLVDRHGTGLPGAGRWDQA</sequence>
<feature type="region of interest" description="Disordered" evidence="1">
    <location>
        <begin position="58"/>
        <end position="80"/>
    </location>
</feature>
<accession>A0ABW0BQB4</accession>
<evidence type="ECO:0000313" key="4">
    <source>
        <dbReference type="Proteomes" id="UP001596087"/>
    </source>
</evidence>
<dbReference type="Proteomes" id="UP001596087">
    <property type="component" value="Unassembled WGS sequence"/>
</dbReference>
<name>A0ABW0BQB4_9ACTN</name>